<protein>
    <submittedName>
        <fullName evidence="1">Uncharacterized protein</fullName>
    </submittedName>
</protein>
<gene>
    <name evidence="1" type="ORF">PN36_07790</name>
</gene>
<accession>A0A4E0QVD0</accession>
<dbReference type="EMBL" id="JSZA02000022">
    <property type="protein sequence ID" value="TGO03380.1"/>
    <property type="molecule type" value="Genomic_DNA"/>
</dbReference>
<dbReference type="AlphaFoldDB" id="A0A4E0QVD0"/>
<comment type="caution">
    <text evidence="1">The sequence shown here is derived from an EMBL/GenBank/DDBJ whole genome shotgun (WGS) entry which is preliminary data.</text>
</comment>
<name>A0A4E0QVD0_9GAMM</name>
<keyword evidence="2" id="KW-1185">Reference proteome</keyword>
<dbReference type="Proteomes" id="UP000030428">
    <property type="component" value="Unassembled WGS sequence"/>
</dbReference>
<organism evidence="1 2">
    <name type="scientific">Candidatus Thiomargarita nelsonii</name>
    <dbReference type="NCBI Taxonomy" id="1003181"/>
    <lineage>
        <taxon>Bacteria</taxon>
        <taxon>Pseudomonadati</taxon>
        <taxon>Pseudomonadota</taxon>
        <taxon>Gammaproteobacteria</taxon>
        <taxon>Thiotrichales</taxon>
        <taxon>Thiotrichaceae</taxon>
        <taxon>Thiomargarita</taxon>
    </lineage>
</organism>
<evidence type="ECO:0000313" key="2">
    <source>
        <dbReference type="Proteomes" id="UP000030428"/>
    </source>
</evidence>
<reference evidence="1 2" key="1">
    <citation type="journal article" date="2016" name="Front. Microbiol.">
        <title>Single-Cell (Meta-)Genomics of a Dimorphic Candidatus Thiomargarita nelsonii Reveals Genomic Plasticity.</title>
        <authorList>
            <person name="Flood B.E."/>
            <person name="Fliss P."/>
            <person name="Jones D.S."/>
            <person name="Dick G.J."/>
            <person name="Jain S."/>
            <person name="Kaster A.K."/>
            <person name="Winkel M."/>
            <person name="Mussmann M."/>
            <person name="Bailey J."/>
        </authorList>
    </citation>
    <scope>NUCLEOTIDE SEQUENCE [LARGE SCALE GENOMIC DNA]</scope>
    <source>
        <strain evidence="1">Hydrate Ridge</strain>
    </source>
</reference>
<sequence>MENKTVIKSLETLAGSQMPITLSSNHTWLEGFVDNVLKQAFCELVITLKSTSVGDFILQSEAGFAFRYLCHP</sequence>
<proteinExistence type="predicted"/>
<evidence type="ECO:0000313" key="1">
    <source>
        <dbReference type="EMBL" id="TGO03380.1"/>
    </source>
</evidence>